<organism evidence="2">
    <name type="scientific">Palpitomonas bilix</name>
    <dbReference type="NCBI Taxonomy" id="652834"/>
    <lineage>
        <taxon>Eukaryota</taxon>
        <taxon>Eukaryota incertae sedis</taxon>
    </lineage>
</organism>
<dbReference type="AlphaFoldDB" id="A0A7S3D8B6"/>
<feature type="region of interest" description="Disordered" evidence="1">
    <location>
        <begin position="79"/>
        <end position="153"/>
    </location>
</feature>
<feature type="compositionally biased region" description="Basic residues" evidence="1">
    <location>
        <begin position="122"/>
        <end position="138"/>
    </location>
</feature>
<protein>
    <submittedName>
        <fullName evidence="2">Uncharacterized protein</fullName>
    </submittedName>
</protein>
<feature type="compositionally biased region" description="Acidic residues" evidence="1">
    <location>
        <begin position="92"/>
        <end position="102"/>
    </location>
</feature>
<evidence type="ECO:0000313" key="2">
    <source>
        <dbReference type="EMBL" id="CAE0249626.1"/>
    </source>
</evidence>
<gene>
    <name evidence="2" type="ORF">PBIL07802_LOCUS11825</name>
</gene>
<proteinExistence type="predicted"/>
<dbReference type="EMBL" id="HBIB01018249">
    <property type="protein sequence ID" value="CAE0249626.1"/>
    <property type="molecule type" value="Transcribed_RNA"/>
</dbReference>
<reference evidence="2" key="1">
    <citation type="submission" date="2021-01" db="EMBL/GenBank/DDBJ databases">
        <authorList>
            <person name="Corre E."/>
            <person name="Pelletier E."/>
            <person name="Niang G."/>
            <person name="Scheremetjew M."/>
            <person name="Finn R."/>
            <person name="Kale V."/>
            <person name="Holt S."/>
            <person name="Cochrane G."/>
            <person name="Meng A."/>
            <person name="Brown T."/>
            <person name="Cohen L."/>
        </authorList>
    </citation>
    <scope>NUCLEOTIDE SEQUENCE</scope>
    <source>
        <strain evidence="2">NIES-2562</strain>
    </source>
</reference>
<sequence length="213" mass="23752">MADEYFPPVELTSGQTYQLSLANSSLHQDGQVPLSSIFLADGSALTIAGTTQLPSTAVGPAQQLEEGAVTRLPQVAPTQDVPFLGSSKEGYEPQDEYDAQDVDEVHGGEEEEEEYEEEEKVKRGRRSNKIGRPHKPHPLSRVEHFQQKAPSPQNLLDKATRRKLAVSFFYRLSSAPLRHLSVSSEEIVANLLGYTVRHVRRLVRDFEEGVEKE</sequence>
<evidence type="ECO:0000256" key="1">
    <source>
        <dbReference type="SAM" id="MobiDB-lite"/>
    </source>
</evidence>
<name>A0A7S3D8B6_9EUKA</name>
<feature type="compositionally biased region" description="Acidic residues" evidence="1">
    <location>
        <begin position="109"/>
        <end position="118"/>
    </location>
</feature>
<accession>A0A7S3D8B6</accession>